<dbReference type="Pfam" id="PF01571">
    <property type="entry name" value="GCV_T"/>
    <property type="match status" value="1"/>
</dbReference>
<evidence type="ECO:0000313" key="7">
    <source>
        <dbReference type="EMBL" id="PKW26024.1"/>
    </source>
</evidence>
<reference evidence="7 8" key="1">
    <citation type="submission" date="2017-12" db="EMBL/GenBank/DDBJ databases">
        <title>Sequencing the genomes of 1000 Actinobacteria strains.</title>
        <authorList>
            <person name="Klenk H.-P."/>
        </authorList>
    </citation>
    <scope>NUCLEOTIDE SEQUENCE [LARGE SCALE GENOMIC DNA]</scope>
    <source>
        <strain evidence="7 8">DSM 12806</strain>
    </source>
</reference>
<feature type="domain" description="FAD dependent oxidoreductase" evidence="3">
    <location>
        <begin position="45"/>
        <end position="406"/>
    </location>
</feature>
<dbReference type="InterPro" id="IPR029043">
    <property type="entry name" value="GcvT/YgfZ_C"/>
</dbReference>
<dbReference type="EMBL" id="PJNE01000001">
    <property type="protein sequence ID" value="PKW26024.1"/>
    <property type="molecule type" value="Genomic_DNA"/>
</dbReference>
<evidence type="ECO:0000256" key="1">
    <source>
        <dbReference type="ARBA" id="ARBA00008609"/>
    </source>
</evidence>
<gene>
    <name evidence="7" type="ORF">ATL31_0828</name>
</gene>
<dbReference type="PANTHER" id="PTHR43757:SF2">
    <property type="entry name" value="AMINOMETHYLTRANSFERASE, MITOCHONDRIAL"/>
    <property type="match status" value="1"/>
</dbReference>
<evidence type="ECO:0000313" key="8">
    <source>
        <dbReference type="Proteomes" id="UP000233781"/>
    </source>
</evidence>
<dbReference type="Proteomes" id="UP000233781">
    <property type="component" value="Unassembled WGS sequence"/>
</dbReference>
<dbReference type="AlphaFoldDB" id="A0A2N3YGQ7"/>
<feature type="domain" description="FAD dependent oxidoreductase central" evidence="6">
    <location>
        <begin position="410"/>
        <end position="464"/>
    </location>
</feature>
<dbReference type="SUPFAM" id="SSF101790">
    <property type="entry name" value="Aminomethyltransferase beta-barrel domain"/>
    <property type="match status" value="1"/>
</dbReference>
<dbReference type="SUPFAM" id="SSF103025">
    <property type="entry name" value="Folate-binding domain"/>
    <property type="match status" value="1"/>
</dbReference>
<dbReference type="Pfam" id="PF16350">
    <property type="entry name" value="FAO_M"/>
    <property type="match status" value="1"/>
</dbReference>
<feature type="compositionally biased region" description="Gly residues" evidence="2">
    <location>
        <begin position="11"/>
        <end position="21"/>
    </location>
</feature>
<comment type="caution">
    <text evidence="7">The sequence shown here is derived from an EMBL/GenBank/DDBJ whole genome shotgun (WGS) entry which is preliminary data.</text>
</comment>
<evidence type="ECO:0000259" key="5">
    <source>
        <dbReference type="Pfam" id="PF08669"/>
    </source>
</evidence>
<organism evidence="7 8">
    <name type="scientific">Phycicoccus duodecadis</name>
    <dbReference type="NCBI Taxonomy" id="173053"/>
    <lineage>
        <taxon>Bacteria</taxon>
        <taxon>Bacillati</taxon>
        <taxon>Actinomycetota</taxon>
        <taxon>Actinomycetes</taxon>
        <taxon>Micrococcales</taxon>
        <taxon>Intrasporangiaceae</taxon>
        <taxon>Phycicoccus</taxon>
    </lineage>
</organism>
<proteinExistence type="inferred from homology"/>
<dbReference type="SUPFAM" id="SSF54373">
    <property type="entry name" value="FAD-linked reductases, C-terminal domain"/>
    <property type="match status" value="1"/>
</dbReference>
<dbReference type="InterPro" id="IPR006076">
    <property type="entry name" value="FAD-dep_OxRdtase"/>
</dbReference>
<evidence type="ECO:0000259" key="4">
    <source>
        <dbReference type="Pfam" id="PF01571"/>
    </source>
</evidence>
<evidence type="ECO:0000259" key="6">
    <source>
        <dbReference type="Pfam" id="PF16350"/>
    </source>
</evidence>
<sequence>MSPPLDEEGPRGGGGGVAAGGRAGTPDVGIVARMSTRAALPSRARVVVIGGGVIGTSIAYHLAHAGETDVVLLERDRLTSGTTWHAAGLMTCFGSFSETSTRLRLYSRDLYGRLEAETGQATGFRAVGLVEAAADADRLEEYRRVATFQRRLGLEVDEVSPAEMAALFPLARTDDLAGGFHVPGDGRVNPVDLTMSLAKGARALGVRVVEGVRVEGVRTRPRGLVEEVTGVDTDRGAIECEVVVNAAGMWARELAGRNGVVVPNQAAEHYYLVTEPVDGMSPDAPVFEDPAAYGYYREEGGGMMVGLFEPEAAAWKVDGIPPDFSFGTIAPDTDRVGPFLEKAMARIPALDGVGIRTFFCGPESFTPDLAPAVGEAPGVHGYFVCAGLNSVGILSAGGLGRIVAHWVVAGRPDVDVTGIDVARFRDWQLRPEHRRARTAEVLGTVYAAHTPGVQLASSRGVLRSPVHDATVAAGAYLRDVSGWDAPAWYAGPGERPKAEPTWGRAPWAAHWEAEHRAVREAAGLFDMSFMTKLAVRGPDALRVLDRLSAGDLGRDGRITYTPWLGADGGVDADLTVTRLAADDLLVVASDTAHGRVLGMLRRGVGEARATVTDVTEEVALLSLQGPASRAVLRDVAPDTDWSGEAFAFRDARRVRVAGAEVLAVRITYVGELGWELYVPAGQATAVWDALLAAGAEHGLRPAGLAALGSLRLEKGYRDHGHDLDNTDDVRSAGLGFAVALDKPGGFVGREATLAAREQGAPTHRIVSVVVRDPEPMLWHGEVLLRDGVPVGDVRSGSYGWTLGGAVGLAGVEHPEGVTAAWLAEGGWEVDVAGRRYPAAVSLRPPYDPTSARVRG</sequence>
<feature type="domain" description="GCVT N-terminal" evidence="4">
    <location>
        <begin position="466"/>
        <end position="742"/>
    </location>
</feature>
<dbReference type="InterPro" id="IPR013977">
    <property type="entry name" value="GcvT_C"/>
</dbReference>
<accession>A0A2N3YGQ7</accession>
<dbReference type="InterPro" id="IPR036188">
    <property type="entry name" value="FAD/NAD-bd_sf"/>
</dbReference>
<feature type="region of interest" description="Disordered" evidence="2">
    <location>
        <begin position="1"/>
        <end position="21"/>
    </location>
</feature>
<dbReference type="Pfam" id="PF01266">
    <property type="entry name" value="DAO"/>
    <property type="match status" value="1"/>
</dbReference>
<evidence type="ECO:0000259" key="3">
    <source>
        <dbReference type="Pfam" id="PF01266"/>
    </source>
</evidence>
<comment type="similarity">
    <text evidence="1">Belongs to the GcvT family.</text>
</comment>
<protein>
    <submittedName>
        <fullName evidence="7">4-methylaminobutanoate oxidase (Formaldehyde-forming)</fullName>
    </submittedName>
</protein>
<dbReference type="InterPro" id="IPR027266">
    <property type="entry name" value="TrmE/GcvT-like"/>
</dbReference>
<dbReference type="SUPFAM" id="SSF51905">
    <property type="entry name" value="FAD/NAD(P)-binding domain"/>
    <property type="match status" value="1"/>
</dbReference>
<dbReference type="Gene3D" id="3.30.1360.120">
    <property type="entry name" value="Probable tRNA modification gtpase trme, domain 1"/>
    <property type="match status" value="1"/>
</dbReference>
<dbReference type="Gene3D" id="3.50.50.60">
    <property type="entry name" value="FAD/NAD(P)-binding domain"/>
    <property type="match status" value="1"/>
</dbReference>
<dbReference type="Gene3D" id="3.30.9.10">
    <property type="entry name" value="D-Amino Acid Oxidase, subunit A, domain 2"/>
    <property type="match status" value="1"/>
</dbReference>
<dbReference type="Pfam" id="PF08669">
    <property type="entry name" value="GCV_T_C"/>
    <property type="match status" value="1"/>
</dbReference>
<dbReference type="InterPro" id="IPR006222">
    <property type="entry name" value="GCVT_N"/>
</dbReference>
<dbReference type="PANTHER" id="PTHR43757">
    <property type="entry name" value="AMINOMETHYLTRANSFERASE"/>
    <property type="match status" value="1"/>
</dbReference>
<dbReference type="InterPro" id="IPR028896">
    <property type="entry name" value="GcvT/YgfZ/DmdA"/>
</dbReference>
<name>A0A2N3YGQ7_9MICO</name>
<dbReference type="InterPro" id="IPR032503">
    <property type="entry name" value="FAO_M"/>
</dbReference>
<evidence type="ECO:0000256" key="2">
    <source>
        <dbReference type="SAM" id="MobiDB-lite"/>
    </source>
</evidence>
<feature type="domain" description="Aminomethyltransferase C-terminal" evidence="5">
    <location>
        <begin position="764"/>
        <end position="847"/>
    </location>
</feature>
<keyword evidence="8" id="KW-1185">Reference proteome</keyword>